<evidence type="ECO:0000313" key="3">
    <source>
        <dbReference type="Proteomes" id="UP000019486"/>
    </source>
</evidence>
<protein>
    <recommendedName>
        <fullName evidence="4">Acyl-CoA transferase</fullName>
    </recommendedName>
</protein>
<dbReference type="Gene3D" id="3.40.50.10540">
    <property type="entry name" value="Crotonobetainyl-coa:carnitine coa-transferase, domain 1"/>
    <property type="match status" value="1"/>
</dbReference>
<dbReference type="Proteomes" id="UP000019486">
    <property type="component" value="Unassembled WGS sequence"/>
</dbReference>
<dbReference type="GO" id="GO:0008410">
    <property type="term" value="F:CoA-transferase activity"/>
    <property type="evidence" value="ECO:0007669"/>
    <property type="project" value="TreeGrafter"/>
</dbReference>
<dbReference type="EMBL" id="AVFL01000017">
    <property type="protein sequence ID" value="EWY38644.1"/>
    <property type="molecule type" value="Genomic_DNA"/>
</dbReference>
<dbReference type="InterPro" id="IPR050483">
    <property type="entry name" value="CoA-transferase_III_domain"/>
</dbReference>
<accession>W9GXY2</accession>
<dbReference type="InterPro" id="IPR044855">
    <property type="entry name" value="CoA-Trfase_III_dom3_sf"/>
</dbReference>
<gene>
    <name evidence="2" type="ORF">N825_12595</name>
</gene>
<dbReference type="PANTHER" id="PTHR48207:SF4">
    <property type="entry name" value="BLL6097 PROTEIN"/>
    <property type="match status" value="1"/>
</dbReference>
<organism evidence="2 3">
    <name type="scientific">Skermanella stibiiresistens SB22</name>
    <dbReference type="NCBI Taxonomy" id="1385369"/>
    <lineage>
        <taxon>Bacteria</taxon>
        <taxon>Pseudomonadati</taxon>
        <taxon>Pseudomonadota</taxon>
        <taxon>Alphaproteobacteria</taxon>
        <taxon>Rhodospirillales</taxon>
        <taxon>Azospirillaceae</taxon>
        <taxon>Skermanella</taxon>
    </lineage>
</organism>
<dbReference type="Gene3D" id="3.30.1540.10">
    <property type="entry name" value="formyl-coa transferase, domain 3"/>
    <property type="match status" value="1"/>
</dbReference>
<dbReference type="InterPro" id="IPR003673">
    <property type="entry name" value="CoA-Trfase_fam_III"/>
</dbReference>
<dbReference type="PANTHER" id="PTHR48207">
    <property type="entry name" value="SUCCINATE--HYDROXYMETHYLGLUTARATE COA-TRANSFERASE"/>
    <property type="match status" value="1"/>
</dbReference>
<comment type="caution">
    <text evidence="2">The sequence shown here is derived from an EMBL/GenBank/DDBJ whole genome shotgun (WGS) entry which is preliminary data.</text>
</comment>
<dbReference type="SUPFAM" id="SSF89796">
    <property type="entry name" value="CoA-transferase family III (CaiB/BaiF)"/>
    <property type="match status" value="1"/>
</dbReference>
<dbReference type="Pfam" id="PF02515">
    <property type="entry name" value="CoA_transf_3"/>
    <property type="match status" value="1"/>
</dbReference>
<dbReference type="STRING" id="1385369.N825_12595"/>
<dbReference type="PATRIC" id="fig|1385369.3.peg.4410"/>
<keyword evidence="3" id="KW-1185">Reference proteome</keyword>
<evidence type="ECO:0000256" key="1">
    <source>
        <dbReference type="ARBA" id="ARBA00022679"/>
    </source>
</evidence>
<proteinExistence type="predicted"/>
<name>W9GXY2_9PROT</name>
<keyword evidence="1" id="KW-0808">Transferase</keyword>
<sequence>MAELPLSGLLVLDFSQFLAGPSCALRLADLGADVVKVERPQGGDLCRQLYVADLALDGDSALFHTINRNKRSVAADLKDPADLEAVKRLVARADVMIHNFRPGVMERLGLGFDAVAALNPRLVYGAVSGYGDEGPWRDKPGQDLLVQSLSGFVWLSGNADQGPTPAGVSVTDILTGAHLAQGILAALVRRGVTGRGGRVDVSLMESALDMQFEQLTTFLNTDRAQPRRSAVAHANVHIAAPYGVYQTADGYLALAMTPVDRLAELLDCAALEPFRDRSTWFIERDAIKAVIADHLMTRPTADWLAVLEAAGVWAAEVMTWPRLVEHDAFKALDVTQLIESAGGGTLLTTRCPIRIDGRILTSPRGAPRLGADTAAMLEEPMLDGNARVGE</sequence>
<reference evidence="2 3" key="1">
    <citation type="submission" date="2013-08" db="EMBL/GenBank/DDBJ databases">
        <title>The genome sequence of Skermanella stibiiresistens.</title>
        <authorList>
            <person name="Zhu W."/>
            <person name="Wang G."/>
        </authorList>
    </citation>
    <scope>NUCLEOTIDE SEQUENCE [LARGE SCALE GENOMIC DNA]</scope>
    <source>
        <strain evidence="2 3">SB22</strain>
    </source>
</reference>
<dbReference type="AlphaFoldDB" id="W9GXY2"/>
<dbReference type="InterPro" id="IPR023606">
    <property type="entry name" value="CoA-Trfase_III_dom_1_sf"/>
</dbReference>
<evidence type="ECO:0008006" key="4">
    <source>
        <dbReference type="Google" id="ProtNLM"/>
    </source>
</evidence>
<evidence type="ECO:0000313" key="2">
    <source>
        <dbReference type="EMBL" id="EWY38644.1"/>
    </source>
</evidence>